<evidence type="ECO:0000313" key="2">
    <source>
        <dbReference type="Proteomes" id="UP001190926"/>
    </source>
</evidence>
<feature type="non-terminal residue" evidence="1">
    <location>
        <position position="122"/>
    </location>
</feature>
<protein>
    <submittedName>
        <fullName evidence="1">Uncharacterized protein</fullName>
    </submittedName>
</protein>
<dbReference type="InterPro" id="IPR038824">
    <property type="entry name" value="SHOC1-like"/>
</dbReference>
<comment type="caution">
    <text evidence="1">The sequence shown here is derived from an EMBL/GenBank/DDBJ whole genome shotgun (WGS) entry which is preliminary data.</text>
</comment>
<dbReference type="EMBL" id="SDAM02000032">
    <property type="protein sequence ID" value="KAH6835760.1"/>
    <property type="molecule type" value="Genomic_DNA"/>
</dbReference>
<sequence>MRTRFLATDNSAAPGGPVEALDFVHLPLPHLTPPNCSSLSANFLQSFDEIPVFGISREIDKLPIDDALSILLSDILPHFVHDAGFEELTIDSNTEKYEKSAVHPQIEHLDIFSEVPDAEYTE</sequence>
<keyword evidence="2" id="KW-1185">Reference proteome</keyword>
<organism evidence="1 2">
    <name type="scientific">Perilla frutescens var. hirtella</name>
    <name type="common">Perilla citriodora</name>
    <name type="synonym">Perilla setoyensis</name>
    <dbReference type="NCBI Taxonomy" id="608512"/>
    <lineage>
        <taxon>Eukaryota</taxon>
        <taxon>Viridiplantae</taxon>
        <taxon>Streptophyta</taxon>
        <taxon>Embryophyta</taxon>
        <taxon>Tracheophyta</taxon>
        <taxon>Spermatophyta</taxon>
        <taxon>Magnoliopsida</taxon>
        <taxon>eudicotyledons</taxon>
        <taxon>Gunneridae</taxon>
        <taxon>Pentapetalae</taxon>
        <taxon>asterids</taxon>
        <taxon>lamiids</taxon>
        <taxon>Lamiales</taxon>
        <taxon>Lamiaceae</taxon>
        <taxon>Nepetoideae</taxon>
        <taxon>Elsholtzieae</taxon>
        <taxon>Perilla</taxon>
    </lineage>
</organism>
<dbReference type="PANTHER" id="PTHR35764">
    <property type="entry name" value="PROTEIN SHORTAGE IN CHIASMATA 1"/>
    <property type="match status" value="1"/>
</dbReference>
<gene>
    <name evidence="1" type="ORF">C2S53_002949</name>
</gene>
<dbReference type="AlphaFoldDB" id="A0AAD4JKY9"/>
<name>A0AAD4JKY9_PERFH</name>
<dbReference type="PANTHER" id="PTHR35764:SF1">
    <property type="entry name" value="PROTEIN SHORTAGE IN CHIASMATA 1"/>
    <property type="match status" value="1"/>
</dbReference>
<accession>A0AAD4JKY9</accession>
<reference evidence="1 2" key="1">
    <citation type="journal article" date="2021" name="Nat. Commun.">
        <title>Incipient diploidization of the medicinal plant Perilla within 10,000 years.</title>
        <authorList>
            <person name="Zhang Y."/>
            <person name="Shen Q."/>
            <person name="Leng L."/>
            <person name="Zhang D."/>
            <person name="Chen S."/>
            <person name="Shi Y."/>
            <person name="Ning Z."/>
            <person name="Chen S."/>
        </authorList>
    </citation>
    <scope>NUCLEOTIDE SEQUENCE [LARGE SCALE GENOMIC DNA]</scope>
    <source>
        <strain evidence="2">cv. PC099</strain>
    </source>
</reference>
<dbReference type="GO" id="GO:0000712">
    <property type="term" value="P:resolution of meiotic recombination intermediates"/>
    <property type="evidence" value="ECO:0007669"/>
    <property type="project" value="TreeGrafter"/>
</dbReference>
<evidence type="ECO:0000313" key="1">
    <source>
        <dbReference type="EMBL" id="KAH6835760.1"/>
    </source>
</evidence>
<dbReference type="Proteomes" id="UP001190926">
    <property type="component" value="Unassembled WGS sequence"/>
</dbReference>
<proteinExistence type="predicted"/>